<dbReference type="Proteomes" id="UP001157006">
    <property type="component" value="Chromosome 4"/>
</dbReference>
<proteinExistence type="predicted"/>
<dbReference type="EMBL" id="OX451739">
    <property type="protein sequence ID" value="CAI8610035.1"/>
    <property type="molecule type" value="Genomic_DNA"/>
</dbReference>
<name>A0AAV1AM13_VICFA</name>
<accession>A0AAV1AM13</accession>
<keyword evidence="2" id="KW-1185">Reference proteome</keyword>
<gene>
    <name evidence="1" type="ORF">VFH_IV162720</name>
</gene>
<dbReference type="AlphaFoldDB" id="A0AAV1AM13"/>
<sequence length="140" mass="16472">MLIVFLIRNDQIKECNTTSEKMMVPRHKLSANLQVLVPNMKHDSLSFHLIPNELLGLHHKTEITTDPRGQIVKTYLTKLPKLNTRKYIPRLAEQFGLRILLYSFSGDNLHKSDTLISNFVHYRPTKRWECDSEIRKLLYN</sequence>
<reference evidence="1 2" key="1">
    <citation type="submission" date="2023-01" db="EMBL/GenBank/DDBJ databases">
        <authorList>
            <person name="Kreplak J."/>
        </authorList>
    </citation>
    <scope>NUCLEOTIDE SEQUENCE [LARGE SCALE GENOMIC DNA]</scope>
</reference>
<evidence type="ECO:0000313" key="1">
    <source>
        <dbReference type="EMBL" id="CAI8610035.1"/>
    </source>
</evidence>
<organism evidence="1 2">
    <name type="scientific">Vicia faba</name>
    <name type="common">Broad bean</name>
    <name type="synonym">Faba vulgaris</name>
    <dbReference type="NCBI Taxonomy" id="3906"/>
    <lineage>
        <taxon>Eukaryota</taxon>
        <taxon>Viridiplantae</taxon>
        <taxon>Streptophyta</taxon>
        <taxon>Embryophyta</taxon>
        <taxon>Tracheophyta</taxon>
        <taxon>Spermatophyta</taxon>
        <taxon>Magnoliopsida</taxon>
        <taxon>eudicotyledons</taxon>
        <taxon>Gunneridae</taxon>
        <taxon>Pentapetalae</taxon>
        <taxon>rosids</taxon>
        <taxon>fabids</taxon>
        <taxon>Fabales</taxon>
        <taxon>Fabaceae</taxon>
        <taxon>Papilionoideae</taxon>
        <taxon>50 kb inversion clade</taxon>
        <taxon>NPAAA clade</taxon>
        <taxon>Hologalegina</taxon>
        <taxon>IRL clade</taxon>
        <taxon>Fabeae</taxon>
        <taxon>Vicia</taxon>
    </lineage>
</organism>
<evidence type="ECO:0000313" key="2">
    <source>
        <dbReference type="Proteomes" id="UP001157006"/>
    </source>
</evidence>
<protein>
    <submittedName>
        <fullName evidence="1">Uncharacterized protein</fullName>
    </submittedName>
</protein>